<evidence type="ECO:0000313" key="3">
    <source>
        <dbReference type="Proteomes" id="UP000253345"/>
    </source>
</evidence>
<feature type="transmembrane region" description="Helical" evidence="1">
    <location>
        <begin position="57"/>
        <end position="80"/>
    </location>
</feature>
<proteinExistence type="predicted"/>
<accession>A0A368YQX0</accession>
<keyword evidence="3" id="KW-1185">Reference proteome</keyword>
<sequence length="159" mass="16318">MLLSLIRHGHYRIIIGDTIRKGMALAEDMLPGFKLGKQSLHIVPVTKGSKRGGIGKIIAGIALIGLSLATGGGALMSTTLFGSTTVGAAVGQVGLGLALTGVASLLAPEQEAPDDTRSFTMTGPQITTREGGIVPIAYGEVWTGGTMINGSLYLKRSDA</sequence>
<evidence type="ECO:0000256" key="1">
    <source>
        <dbReference type="SAM" id="Phobius"/>
    </source>
</evidence>
<keyword evidence="1" id="KW-1133">Transmembrane helix</keyword>
<reference evidence="2 3" key="1">
    <citation type="submission" date="2018-07" db="EMBL/GenBank/DDBJ databases">
        <title>Genomic Encyclopedia of Type Strains, Phase III (KMG-III): the genomes of soil and plant-associated and newly described type strains.</title>
        <authorList>
            <person name="Whitman W."/>
        </authorList>
    </citation>
    <scope>NUCLEOTIDE SEQUENCE [LARGE SCALE GENOMIC DNA]</scope>
    <source>
        <strain evidence="2 3">CECT 8525</strain>
    </source>
</reference>
<evidence type="ECO:0000313" key="2">
    <source>
        <dbReference type="EMBL" id="RCW81327.1"/>
    </source>
</evidence>
<dbReference type="AlphaFoldDB" id="A0A368YQX0"/>
<dbReference type="RefSeq" id="WP_114349914.1">
    <property type="nucleotide sequence ID" value="NZ_QPJL01000015.1"/>
</dbReference>
<dbReference type="OrthoDB" id="8227988at2"/>
<organism evidence="2 3">
    <name type="scientific">Paracoccus lutimaris</name>
    <dbReference type="NCBI Taxonomy" id="1490030"/>
    <lineage>
        <taxon>Bacteria</taxon>
        <taxon>Pseudomonadati</taxon>
        <taxon>Pseudomonadota</taxon>
        <taxon>Alphaproteobacteria</taxon>
        <taxon>Rhodobacterales</taxon>
        <taxon>Paracoccaceae</taxon>
        <taxon>Paracoccus</taxon>
    </lineage>
</organism>
<protein>
    <submittedName>
        <fullName evidence="2">Putative phage tail protein</fullName>
    </submittedName>
</protein>
<feature type="transmembrane region" description="Helical" evidence="1">
    <location>
        <begin position="86"/>
        <end position="107"/>
    </location>
</feature>
<name>A0A368YQX0_9RHOB</name>
<comment type="caution">
    <text evidence="2">The sequence shown here is derived from an EMBL/GenBank/DDBJ whole genome shotgun (WGS) entry which is preliminary data.</text>
</comment>
<keyword evidence="1" id="KW-0472">Membrane</keyword>
<dbReference type="EMBL" id="QPJL01000015">
    <property type="protein sequence ID" value="RCW81327.1"/>
    <property type="molecule type" value="Genomic_DNA"/>
</dbReference>
<keyword evidence="1" id="KW-0812">Transmembrane</keyword>
<gene>
    <name evidence="2" type="ORF">DFP89_1151</name>
</gene>
<dbReference type="Proteomes" id="UP000253345">
    <property type="component" value="Unassembled WGS sequence"/>
</dbReference>